<reference evidence="9 10" key="1">
    <citation type="journal article" date="2014" name="Int. J. Syst. Evol. Microbiol.">
        <title>Complete genome sequence of Corynebacterium casei LMG S-19264T (=DSM 44701T), isolated from a smear-ripened cheese.</title>
        <authorList>
            <consortium name="US DOE Joint Genome Institute (JGI-PGF)"/>
            <person name="Walter F."/>
            <person name="Albersmeier A."/>
            <person name="Kalinowski J."/>
            <person name="Ruckert C."/>
        </authorList>
    </citation>
    <scope>NUCLEOTIDE SEQUENCE [LARGE SCALE GENOMIC DNA]</scope>
    <source>
        <strain evidence="9 10">CGMCC 1.7286</strain>
    </source>
</reference>
<dbReference type="GO" id="GO:0022857">
    <property type="term" value="F:transmembrane transporter activity"/>
    <property type="evidence" value="ECO:0007669"/>
    <property type="project" value="InterPro"/>
</dbReference>
<dbReference type="EMBL" id="BMLT01000007">
    <property type="protein sequence ID" value="GGO84127.1"/>
    <property type="molecule type" value="Genomic_DNA"/>
</dbReference>
<feature type="transmembrane region" description="Helical" evidence="8">
    <location>
        <begin position="18"/>
        <end position="36"/>
    </location>
</feature>
<evidence type="ECO:0000313" key="10">
    <source>
        <dbReference type="Proteomes" id="UP000599578"/>
    </source>
</evidence>
<keyword evidence="10" id="KW-1185">Reference proteome</keyword>
<evidence type="ECO:0000256" key="4">
    <source>
        <dbReference type="ARBA" id="ARBA00022692"/>
    </source>
</evidence>
<accession>A0A917ZIU7</accession>
<proteinExistence type="inferred from homology"/>
<keyword evidence="6 8" id="KW-0472">Membrane</keyword>
<organism evidence="9 10">
    <name type="scientific">Marinobacterium nitratireducens</name>
    <dbReference type="NCBI Taxonomy" id="518897"/>
    <lineage>
        <taxon>Bacteria</taxon>
        <taxon>Pseudomonadati</taxon>
        <taxon>Pseudomonadota</taxon>
        <taxon>Gammaproteobacteria</taxon>
        <taxon>Oceanospirillales</taxon>
        <taxon>Oceanospirillaceae</taxon>
        <taxon>Marinobacterium</taxon>
    </lineage>
</organism>
<evidence type="ECO:0000256" key="6">
    <source>
        <dbReference type="ARBA" id="ARBA00023136"/>
    </source>
</evidence>
<evidence type="ECO:0000256" key="3">
    <source>
        <dbReference type="ARBA" id="ARBA00022475"/>
    </source>
</evidence>
<dbReference type="AlphaFoldDB" id="A0A917ZIU7"/>
<dbReference type="Proteomes" id="UP000599578">
    <property type="component" value="Unassembled WGS sequence"/>
</dbReference>
<dbReference type="GO" id="GO:0005886">
    <property type="term" value="C:plasma membrane"/>
    <property type="evidence" value="ECO:0007669"/>
    <property type="project" value="UniProtKB-SubCell"/>
</dbReference>
<keyword evidence="5 8" id="KW-1133">Transmembrane helix</keyword>
<evidence type="ECO:0000256" key="5">
    <source>
        <dbReference type="ARBA" id="ARBA00022989"/>
    </source>
</evidence>
<evidence type="ECO:0000313" key="9">
    <source>
        <dbReference type="EMBL" id="GGO84127.1"/>
    </source>
</evidence>
<sequence length="80" mass="8741">MKIVPTRQQGKTTSDDNLIPLINVVFLMLIFFMVAGQISRSDAVRIVPPASISDKRTAAENPVEVLIADAQLYLDNEAVA</sequence>
<comment type="similarity">
    <text evidence="2 7">Belongs to the ExbD/TolR family.</text>
</comment>
<evidence type="ECO:0000256" key="2">
    <source>
        <dbReference type="ARBA" id="ARBA00005811"/>
    </source>
</evidence>
<dbReference type="InterPro" id="IPR003400">
    <property type="entry name" value="ExbD"/>
</dbReference>
<comment type="subcellular location">
    <subcellularLocation>
        <location evidence="1">Cell membrane</location>
        <topology evidence="1">Single-pass membrane protein</topology>
    </subcellularLocation>
    <subcellularLocation>
        <location evidence="7">Cell membrane</location>
        <topology evidence="7">Single-pass type II membrane protein</topology>
    </subcellularLocation>
</comment>
<dbReference type="Pfam" id="PF02472">
    <property type="entry name" value="ExbD"/>
    <property type="match status" value="1"/>
</dbReference>
<comment type="caution">
    <text evidence="9">The sequence shown here is derived from an EMBL/GenBank/DDBJ whole genome shotgun (WGS) entry which is preliminary data.</text>
</comment>
<keyword evidence="3" id="KW-1003">Cell membrane</keyword>
<keyword evidence="4 7" id="KW-0812">Transmembrane</keyword>
<protein>
    <recommendedName>
        <fullName evidence="11">Biopolymer transporter ExbD</fullName>
    </recommendedName>
</protein>
<gene>
    <name evidence="9" type="ORF">GCM10011348_29650</name>
</gene>
<keyword evidence="7" id="KW-0813">Transport</keyword>
<evidence type="ECO:0000256" key="7">
    <source>
        <dbReference type="RuleBase" id="RU003879"/>
    </source>
</evidence>
<name>A0A917ZIU7_9GAMM</name>
<evidence type="ECO:0000256" key="1">
    <source>
        <dbReference type="ARBA" id="ARBA00004162"/>
    </source>
</evidence>
<dbReference type="GO" id="GO:0015031">
    <property type="term" value="P:protein transport"/>
    <property type="evidence" value="ECO:0007669"/>
    <property type="project" value="UniProtKB-KW"/>
</dbReference>
<keyword evidence="7" id="KW-0653">Protein transport</keyword>
<evidence type="ECO:0000256" key="8">
    <source>
        <dbReference type="SAM" id="Phobius"/>
    </source>
</evidence>
<evidence type="ECO:0008006" key="11">
    <source>
        <dbReference type="Google" id="ProtNLM"/>
    </source>
</evidence>